<gene>
    <name evidence="2" type="ORF">K435DRAFT_774418</name>
</gene>
<evidence type="ECO:0000256" key="1">
    <source>
        <dbReference type="SAM" id="MobiDB-lite"/>
    </source>
</evidence>
<evidence type="ECO:0000313" key="3">
    <source>
        <dbReference type="Proteomes" id="UP000297245"/>
    </source>
</evidence>
<reference evidence="2 3" key="1">
    <citation type="journal article" date="2019" name="Nat. Ecol. Evol.">
        <title>Megaphylogeny resolves global patterns of mushroom evolution.</title>
        <authorList>
            <person name="Varga T."/>
            <person name="Krizsan K."/>
            <person name="Foldi C."/>
            <person name="Dima B."/>
            <person name="Sanchez-Garcia M."/>
            <person name="Sanchez-Ramirez S."/>
            <person name="Szollosi G.J."/>
            <person name="Szarkandi J.G."/>
            <person name="Papp V."/>
            <person name="Albert L."/>
            <person name="Andreopoulos W."/>
            <person name="Angelini C."/>
            <person name="Antonin V."/>
            <person name="Barry K.W."/>
            <person name="Bougher N.L."/>
            <person name="Buchanan P."/>
            <person name="Buyck B."/>
            <person name="Bense V."/>
            <person name="Catcheside P."/>
            <person name="Chovatia M."/>
            <person name="Cooper J."/>
            <person name="Damon W."/>
            <person name="Desjardin D."/>
            <person name="Finy P."/>
            <person name="Geml J."/>
            <person name="Haridas S."/>
            <person name="Hughes K."/>
            <person name="Justo A."/>
            <person name="Karasinski D."/>
            <person name="Kautmanova I."/>
            <person name="Kiss B."/>
            <person name="Kocsube S."/>
            <person name="Kotiranta H."/>
            <person name="LaButti K.M."/>
            <person name="Lechner B.E."/>
            <person name="Liimatainen K."/>
            <person name="Lipzen A."/>
            <person name="Lukacs Z."/>
            <person name="Mihaltcheva S."/>
            <person name="Morgado L.N."/>
            <person name="Niskanen T."/>
            <person name="Noordeloos M.E."/>
            <person name="Ohm R.A."/>
            <person name="Ortiz-Santana B."/>
            <person name="Ovrebo C."/>
            <person name="Racz N."/>
            <person name="Riley R."/>
            <person name="Savchenko A."/>
            <person name="Shiryaev A."/>
            <person name="Soop K."/>
            <person name="Spirin V."/>
            <person name="Szebenyi C."/>
            <person name="Tomsovsky M."/>
            <person name="Tulloss R.E."/>
            <person name="Uehling J."/>
            <person name="Grigoriev I.V."/>
            <person name="Vagvolgyi C."/>
            <person name="Papp T."/>
            <person name="Martin F.M."/>
            <person name="Miettinen O."/>
            <person name="Hibbett D.S."/>
            <person name="Nagy L.G."/>
        </authorList>
    </citation>
    <scope>NUCLEOTIDE SEQUENCE [LARGE SCALE GENOMIC DNA]</scope>
    <source>
        <strain evidence="2 3">CBS 962.96</strain>
    </source>
</reference>
<feature type="region of interest" description="Disordered" evidence="1">
    <location>
        <begin position="339"/>
        <end position="370"/>
    </location>
</feature>
<dbReference type="AlphaFoldDB" id="A0A4S8MNC6"/>
<name>A0A4S8MNC6_DENBC</name>
<dbReference type="Proteomes" id="UP000297245">
    <property type="component" value="Unassembled WGS sequence"/>
</dbReference>
<feature type="region of interest" description="Disordered" evidence="1">
    <location>
        <begin position="126"/>
        <end position="146"/>
    </location>
</feature>
<protein>
    <submittedName>
        <fullName evidence="2">Uncharacterized protein</fullName>
    </submittedName>
</protein>
<accession>A0A4S8MNC6</accession>
<sequence length="382" mass="42007">MFWAIASLSVLLSFSALCVIHLYALTAATSNRVLGSVTFSNLSLTSCLLRDRLGPPSRWRSFIQVPWTSAASSDLGDVSRSGTSDRSVFVSAQASSGHTTSNRVLVIRSFLGLPVIGTGWFTGDTETKGRTNASRRMTGEMRTRTRRERKPLPKTTMVKISKKGHWLKEEDGHHDGNGTPNRRKQVYNPDCRIRLSDIEEEAAGEECSRGYDAAAVSNSERLWERKKWGERTHRRHRFGTSSCQCRCEGEEFETLFPCTTPGSLTEVLIGDGRANQDTRVAKTKTATRTVKRDLDAMSGSVLAYNSESLVQVHSTSNAAAARRSDLEDCQLVPRRQAGMNMGASDSADTMTKFGLPTRTRMSGGTRGLSGRGIVTRAMSVGW</sequence>
<organism evidence="2 3">
    <name type="scientific">Dendrothele bispora (strain CBS 962.96)</name>
    <dbReference type="NCBI Taxonomy" id="1314807"/>
    <lineage>
        <taxon>Eukaryota</taxon>
        <taxon>Fungi</taxon>
        <taxon>Dikarya</taxon>
        <taxon>Basidiomycota</taxon>
        <taxon>Agaricomycotina</taxon>
        <taxon>Agaricomycetes</taxon>
        <taxon>Agaricomycetidae</taxon>
        <taxon>Agaricales</taxon>
        <taxon>Agaricales incertae sedis</taxon>
        <taxon>Dendrothele</taxon>
    </lineage>
</organism>
<proteinExistence type="predicted"/>
<dbReference type="EMBL" id="ML179056">
    <property type="protein sequence ID" value="THV04447.1"/>
    <property type="molecule type" value="Genomic_DNA"/>
</dbReference>
<keyword evidence="3" id="KW-1185">Reference proteome</keyword>
<evidence type="ECO:0000313" key="2">
    <source>
        <dbReference type="EMBL" id="THV04447.1"/>
    </source>
</evidence>